<comment type="subcellular location">
    <subcellularLocation>
        <location evidence="5 7">Cytoplasm</location>
    </subcellularLocation>
</comment>
<feature type="binding site" evidence="5">
    <location>
        <begin position="11"/>
        <end position="16"/>
    </location>
    <ligand>
        <name>ATP</name>
        <dbReference type="ChEBI" id="CHEBI:30616"/>
    </ligand>
</feature>
<dbReference type="AlphaFoldDB" id="A0A1Z3HVF6"/>
<dbReference type="OrthoDB" id="9805030at2"/>
<feature type="binding site" evidence="5">
    <location>
        <begin position="58"/>
        <end position="60"/>
    </location>
    <ligand>
        <name>AMP</name>
        <dbReference type="ChEBI" id="CHEBI:456215"/>
    </ligand>
</feature>
<feature type="binding site" evidence="5">
    <location>
        <position position="128"/>
    </location>
    <ligand>
        <name>ATP</name>
        <dbReference type="ChEBI" id="CHEBI:30616"/>
    </ligand>
</feature>
<reference evidence="8 9" key="1">
    <citation type="journal article" date="2016" name="Biochim. Biophys. Acta">
        <title>Characterization of red-shifted phycobilisomes isolated from the chlorophyll f-containing cyanobacterium Halomicronema hongdechloris.</title>
        <authorList>
            <person name="Li Y."/>
            <person name="Lin Y."/>
            <person name="Garvey C.J."/>
            <person name="Birch D."/>
            <person name="Corkery R.W."/>
            <person name="Loughlin P.C."/>
            <person name="Scheer H."/>
            <person name="Willows R.D."/>
            <person name="Chen M."/>
        </authorList>
    </citation>
    <scope>NUCLEOTIDE SEQUENCE [LARGE SCALE GENOMIC DNA]</scope>
    <source>
        <strain evidence="8 9">C2206</strain>
    </source>
</reference>
<proteinExistence type="inferred from homology"/>
<dbReference type="PRINTS" id="PR00094">
    <property type="entry name" value="ADENYLTKNASE"/>
</dbReference>
<feature type="region of interest" description="NMP" evidence="5">
    <location>
        <begin position="31"/>
        <end position="60"/>
    </location>
</feature>
<organism evidence="8 9">
    <name type="scientific">Halomicronema hongdechloris C2206</name>
    <dbReference type="NCBI Taxonomy" id="1641165"/>
    <lineage>
        <taxon>Bacteria</taxon>
        <taxon>Bacillati</taxon>
        <taxon>Cyanobacteriota</taxon>
        <taxon>Cyanophyceae</taxon>
        <taxon>Nodosilineales</taxon>
        <taxon>Nodosilineaceae</taxon>
        <taxon>Halomicronema</taxon>
    </lineage>
</organism>
<dbReference type="NCBIfam" id="NF011101">
    <property type="entry name" value="PRK14528.1"/>
    <property type="match status" value="1"/>
</dbReference>
<dbReference type="EC" id="2.7.4.3" evidence="5 7"/>
<dbReference type="RefSeq" id="WP_080812476.1">
    <property type="nucleotide sequence ID" value="NZ_CP021983.2"/>
</dbReference>
<feature type="binding site" evidence="5">
    <location>
        <position position="37"/>
    </location>
    <ligand>
        <name>AMP</name>
        <dbReference type="ChEBI" id="CHEBI:456215"/>
    </ligand>
</feature>
<keyword evidence="5" id="KW-0963">Cytoplasm</keyword>
<comment type="similarity">
    <text evidence="5 6">Belongs to the adenylate kinase family.</text>
</comment>
<feature type="binding site" evidence="5">
    <location>
        <position position="32"/>
    </location>
    <ligand>
        <name>AMP</name>
        <dbReference type="ChEBI" id="CHEBI:456215"/>
    </ligand>
</feature>
<comment type="caution">
    <text evidence="5">Lacks conserved residue(s) required for the propagation of feature annotation.</text>
</comment>
<dbReference type="STRING" id="1641165.XM38_21220"/>
<dbReference type="HAMAP" id="MF_00235">
    <property type="entry name" value="Adenylate_kinase_Adk"/>
    <property type="match status" value="1"/>
</dbReference>
<dbReference type="EMBL" id="CP021983">
    <property type="protein sequence ID" value="ASC74298.1"/>
    <property type="molecule type" value="Genomic_DNA"/>
</dbReference>
<dbReference type="PROSITE" id="PS00113">
    <property type="entry name" value="ADENYLATE_KINASE"/>
    <property type="match status" value="1"/>
</dbReference>
<feature type="binding site" evidence="5">
    <location>
        <position position="141"/>
    </location>
    <ligand>
        <name>AMP</name>
        <dbReference type="ChEBI" id="CHEBI:456215"/>
    </ligand>
</feature>
<feature type="binding site" evidence="5">
    <location>
        <position position="169"/>
    </location>
    <ligand>
        <name>ATP</name>
        <dbReference type="ChEBI" id="CHEBI:30616"/>
    </ligand>
</feature>
<dbReference type="NCBIfam" id="NF011104">
    <property type="entry name" value="PRK14531.1"/>
    <property type="match status" value="1"/>
</dbReference>
<evidence type="ECO:0000256" key="5">
    <source>
        <dbReference type="HAMAP-Rule" id="MF_00235"/>
    </source>
</evidence>
<evidence type="ECO:0000313" key="9">
    <source>
        <dbReference type="Proteomes" id="UP000191901"/>
    </source>
</evidence>
<comment type="function">
    <text evidence="5">Catalyzes the reversible transfer of the terminal phosphate group between ATP and AMP. Plays an important role in cellular energy homeostasis and in adenine nucleotide metabolism.</text>
</comment>
<keyword evidence="5 7" id="KW-0067">ATP-binding</keyword>
<dbReference type="GO" id="GO:0005737">
    <property type="term" value="C:cytoplasm"/>
    <property type="evidence" value="ECO:0007669"/>
    <property type="project" value="UniProtKB-SubCell"/>
</dbReference>
<evidence type="ECO:0000256" key="6">
    <source>
        <dbReference type="RuleBase" id="RU003330"/>
    </source>
</evidence>
<dbReference type="NCBIfam" id="NF011100">
    <property type="entry name" value="PRK14527.1"/>
    <property type="match status" value="1"/>
</dbReference>
<evidence type="ECO:0000256" key="7">
    <source>
        <dbReference type="RuleBase" id="RU003331"/>
    </source>
</evidence>
<evidence type="ECO:0000256" key="3">
    <source>
        <dbReference type="ARBA" id="ARBA00022741"/>
    </source>
</evidence>
<accession>A0A1Z3HVF6</accession>
<comment type="subunit">
    <text evidence="5 7">Monomer.</text>
</comment>
<keyword evidence="9" id="KW-1185">Reference proteome</keyword>
<gene>
    <name evidence="8" type="primary">adk1</name>
    <name evidence="5" type="synonym">adk</name>
    <name evidence="8" type="ORF">XM38_052730</name>
</gene>
<protein>
    <recommendedName>
        <fullName evidence="5 7">Adenylate kinase</fullName>
        <shortName evidence="5">AK</shortName>
        <ecNumber evidence="5 7">2.7.4.3</ecNumber>
    </recommendedName>
    <alternativeName>
        <fullName evidence="5">ATP-AMP transphosphorylase</fullName>
    </alternativeName>
    <alternativeName>
        <fullName evidence="5">ATP:AMP phosphotransferase</fullName>
    </alternativeName>
    <alternativeName>
        <fullName evidence="5">Adenylate monophosphate kinase</fullName>
    </alternativeName>
</protein>
<comment type="catalytic activity">
    <reaction evidence="5 7">
        <text>AMP + ATP = 2 ADP</text>
        <dbReference type="Rhea" id="RHEA:12973"/>
        <dbReference type="ChEBI" id="CHEBI:30616"/>
        <dbReference type="ChEBI" id="CHEBI:456215"/>
        <dbReference type="ChEBI" id="CHEBI:456216"/>
        <dbReference type="EC" id="2.7.4.3"/>
    </reaction>
</comment>
<dbReference type="CDD" id="cd01428">
    <property type="entry name" value="ADK"/>
    <property type="match status" value="1"/>
</dbReference>
<evidence type="ECO:0000313" key="8">
    <source>
        <dbReference type="EMBL" id="ASC74298.1"/>
    </source>
</evidence>
<comment type="pathway">
    <text evidence="5">Purine metabolism; AMP biosynthesis via salvage pathway; AMP from ADP: step 1/1.</text>
</comment>
<feature type="binding site" evidence="5">
    <location>
        <position position="130"/>
    </location>
    <ligand>
        <name>AMP</name>
        <dbReference type="ChEBI" id="CHEBI:456215"/>
    </ligand>
</feature>
<dbReference type="PANTHER" id="PTHR23359">
    <property type="entry name" value="NUCLEOTIDE KINASE"/>
    <property type="match status" value="1"/>
</dbReference>
<keyword evidence="4 5" id="KW-0418">Kinase</keyword>
<dbReference type="GO" id="GO:0044209">
    <property type="term" value="P:AMP salvage"/>
    <property type="evidence" value="ECO:0007669"/>
    <property type="project" value="UniProtKB-UniRule"/>
</dbReference>
<dbReference type="GO" id="GO:0005524">
    <property type="term" value="F:ATP binding"/>
    <property type="evidence" value="ECO:0007669"/>
    <property type="project" value="UniProtKB-UniRule"/>
</dbReference>
<dbReference type="InterPro" id="IPR027417">
    <property type="entry name" value="P-loop_NTPase"/>
</dbReference>
<dbReference type="NCBIfam" id="NF001381">
    <property type="entry name" value="PRK00279.1-3"/>
    <property type="match status" value="1"/>
</dbReference>
<dbReference type="GO" id="GO:0004017">
    <property type="term" value="F:AMP kinase activity"/>
    <property type="evidence" value="ECO:0007669"/>
    <property type="project" value="UniProtKB-UniRule"/>
</dbReference>
<keyword evidence="1 5" id="KW-0808">Transferase</keyword>
<dbReference type="InterPro" id="IPR000850">
    <property type="entry name" value="Adenylat/UMP-CMP_kin"/>
</dbReference>
<feature type="binding site" evidence="5">
    <location>
        <position position="93"/>
    </location>
    <ligand>
        <name>AMP</name>
        <dbReference type="ChEBI" id="CHEBI:456215"/>
    </ligand>
</feature>
<evidence type="ECO:0000256" key="1">
    <source>
        <dbReference type="ARBA" id="ARBA00022679"/>
    </source>
</evidence>
<dbReference type="Proteomes" id="UP000191901">
    <property type="component" value="Chromosome"/>
</dbReference>
<dbReference type="KEGG" id="hhg:XM38_052730"/>
<dbReference type="NCBIfam" id="NF011105">
    <property type="entry name" value="PRK14532.1"/>
    <property type="match status" value="1"/>
</dbReference>
<dbReference type="UniPathway" id="UPA00588">
    <property type="reaction ID" value="UER00649"/>
</dbReference>
<dbReference type="InterPro" id="IPR033690">
    <property type="entry name" value="Adenylat_kinase_CS"/>
</dbReference>
<dbReference type="Pfam" id="PF00406">
    <property type="entry name" value="ADK"/>
    <property type="match status" value="1"/>
</dbReference>
<keyword evidence="2 5" id="KW-0545">Nucleotide biosynthesis</keyword>
<keyword evidence="3 5" id="KW-0547">Nucleotide-binding</keyword>
<dbReference type="Gene3D" id="3.40.50.300">
    <property type="entry name" value="P-loop containing nucleotide triphosphate hydrolases"/>
    <property type="match status" value="1"/>
</dbReference>
<evidence type="ECO:0000256" key="2">
    <source>
        <dbReference type="ARBA" id="ARBA00022727"/>
    </source>
</evidence>
<evidence type="ECO:0000256" key="4">
    <source>
        <dbReference type="ARBA" id="ARBA00022777"/>
    </source>
</evidence>
<dbReference type="SUPFAM" id="SSF52540">
    <property type="entry name" value="P-loop containing nucleoside triphosphate hydrolases"/>
    <property type="match status" value="1"/>
</dbReference>
<dbReference type="NCBIfam" id="NF002700">
    <property type="entry name" value="PRK02496.1"/>
    <property type="match status" value="1"/>
</dbReference>
<feature type="binding site" evidence="5">
    <location>
        <begin position="86"/>
        <end position="89"/>
    </location>
    <ligand>
        <name>AMP</name>
        <dbReference type="ChEBI" id="CHEBI:456215"/>
    </ligand>
</feature>
<name>A0A1Z3HVF6_9CYAN</name>
<sequence length="191" mass="21245">MTRLIFLGPPGAGKGTQAQILADICQLPHISTGAILRTAVGQQTELGKKAEHYMHAGELVPDQLMLGLIRERLLQADAQAGWILDGFPRNVPQAEFLDDLLSELAQPYDCVVNLEVPDEVLLVRLLSRGRKDDTEAVIRHRLQVYRQQTEPLIDFYRQRQQLISVDGNQIMEAVTAELTKLIQPDDIAGAS</sequence>
<comment type="domain">
    <text evidence="5">Consists of three domains, a large central CORE domain and two small peripheral domains, NMPbind and LID, which undergo movements during catalysis. The LID domain closes over the site of phosphoryl transfer upon ATP binding. Assembling and dissambling the active center during each catalytic cycle provides an effective means to prevent ATP hydrolysis.</text>
</comment>